<evidence type="ECO:0000313" key="2">
    <source>
        <dbReference type="Proteomes" id="UP001148662"/>
    </source>
</evidence>
<dbReference type="EMBL" id="JANHOG010000008">
    <property type="protein sequence ID" value="KAJ3559803.1"/>
    <property type="molecule type" value="Genomic_DNA"/>
</dbReference>
<gene>
    <name evidence="1" type="ORF">NM688_g121</name>
</gene>
<comment type="caution">
    <text evidence="1">The sequence shown here is derived from an EMBL/GenBank/DDBJ whole genome shotgun (WGS) entry which is preliminary data.</text>
</comment>
<organism evidence="1 2">
    <name type="scientific">Phlebia brevispora</name>
    <dbReference type="NCBI Taxonomy" id="194682"/>
    <lineage>
        <taxon>Eukaryota</taxon>
        <taxon>Fungi</taxon>
        <taxon>Dikarya</taxon>
        <taxon>Basidiomycota</taxon>
        <taxon>Agaricomycotina</taxon>
        <taxon>Agaricomycetes</taxon>
        <taxon>Polyporales</taxon>
        <taxon>Meruliaceae</taxon>
        <taxon>Phlebia</taxon>
    </lineage>
</organism>
<protein>
    <submittedName>
        <fullName evidence="1">Uncharacterized protein</fullName>
    </submittedName>
</protein>
<dbReference type="Proteomes" id="UP001148662">
    <property type="component" value="Unassembled WGS sequence"/>
</dbReference>
<keyword evidence="2" id="KW-1185">Reference proteome</keyword>
<accession>A0ACC1TEX1</accession>
<sequence length="321" mass="37351">MADFYSAVATWGQLRSSCALVRGKVRLWSFHPCEKEGRFARDEDDIALLATWNMFQDTRIRHSAVYKVDVVYKEMCFPLLVEIHIQDVACVIPESNVLQVLTLANVLRNADIMAVSWIGEPPMARADGAVECQELRVGTKRWLFTHAHQWVSRIPEMQNVRQLRIERYLYPQQDFLRALLDRTNVNTLQELEFSVERNFNDESRDMDDRDPEGRMGQRSRALAVFLCQLPRSLEYLNMDLWFTSESAGLATVDWDSVSWYIELLPNIFKVKITLRDSTNAESSQPCWTTAWMDLLLVHFRGVDVASVDPENQNEMEMYFTH</sequence>
<reference evidence="1" key="1">
    <citation type="submission" date="2022-07" db="EMBL/GenBank/DDBJ databases">
        <title>Genome Sequence of Phlebia brevispora.</title>
        <authorList>
            <person name="Buettner E."/>
        </authorList>
    </citation>
    <scope>NUCLEOTIDE SEQUENCE</scope>
    <source>
        <strain evidence="1">MPL23</strain>
    </source>
</reference>
<name>A0ACC1TEX1_9APHY</name>
<proteinExistence type="predicted"/>
<evidence type="ECO:0000313" key="1">
    <source>
        <dbReference type="EMBL" id="KAJ3559803.1"/>
    </source>
</evidence>